<keyword evidence="3" id="KW-1133">Transmembrane helix</keyword>
<sequence>MLLPNILILVSKPYSSHRGGHNHGQGRGAGRGGRENFNHQNKPICQVCGKAGHVAVKCYHRFDLSYQGPDSSSSSHFPQNKPSLLVLLLLMMLLGIWIVGLLIM</sequence>
<keyword evidence="3" id="KW-0812">Transmembrane</keyword>
<protein>
    <submittedName>
        <fullName evidence="5">Zinc finger, CCHC-type</fullName>
    </submittedName>
</protein>
<evidence type="ECO:0000259" key="4">
    <source>
        <dbReference type="PROSITE" id="PS50158"/>
    </source>
</evidence>
<keyword evidence="3" id="KW-0472">Membrane</keyword>
<dbReference type="Proteomes" id="UP000237105">
    <property type="component" value="Unassembled WGS sequence"/>
</dbReference>
<proteinExistence type="predicted"/>
<keyword evidence="1" id="KW-0862">Zinc</keyword>
<feature type="region of interest" description="Disordered" evidence="2">
    <location>
        <begin position="14"/>
        <end position="35"/>
    </location>
</feature>
<evidence type="ECO:0000313" key="5">
    <source>
        <dbReference type="EMBL" id="PON34229.1"/>
    </source>
</evidence>
<evidence type="ECO:0000256" key="1">
    <source>
        <dbReference type="PROSITE-ProRule" id="PRU00047"/>
    </source>
</evidence>
<dbReference type="OrthoDB" id="1745446at2759"/>
<feature type="transmembrane region" description="Helical" evidence="3">
    <location>
        <begin position="84"/>
        <end position="103"/>
    </location>
</feature>
<dbReference type="InterPro" id="IPR036875">
    <property type="entry name" value="Znf_CCHC_sf"/>
</dbReference>
<feature type="domain" description="CCHC-type" evidence="4">
    <location>
        <begin position="45"/>
        <end position="58"/>
    </location>
</feature>
<evidence type="ECO:0000256" key="3">
    <source>
        <dbReference type="SAM" id="Phobius"/>
    </source>
</evidence>
<organism evidence="5 6">
    <name type="scientific">Parasponia andersonii</name>
    <name type="common">Sponia andersonii</name>
    <dbReference type="NCBI Taxonomy" id="3476"/>
    <lineage>
        <taxon>Eukaryota</taxon>
        <taxon>Viridiplantae</taxon>
        <taxon>Streptophyta</taxon>
        <taxon>Embryophyta</taxon>
        <taxon>Tracheophyta</taxon>
        <taxon>Spermatophyta</taxon>
        <taxon>Magnoliopsida</taxon>
        <taxon>eudicotyledons</taxon>
        <taxon>Gunneridae</taxon>
        <taxon>Pentapetalae</taxon>
        <taxon>rosids</taxon>
        <taxon>fabids</taxon>
        <taxon>Rosales</taxon>
        <taxon>Cannabaceae</taxon>
        <taxon>Parasponia</taxon>
    </lineage>
</organism>
<dbReference type="EMBL" id="JXTB01000672">
    <property type="protein sequence ID" value="PON34229.1"/>
    <property type="molecule type" value="Genomic_DNA"/>
</dbReference>
<dbReference type="GO" id="GO:0008270">
    <property type="term" value="F:zinc ion binding"/>
    <property type="evidence" value="ECO:0007669"/>
    <property type="project" value="UniProtKB-KW"/>
</dbReference>
<dbReference type="InterPro" id="IPR001878">
    <property type="entry name" value="Znf_CCHC"/>
</dbReference>
<accession>A0A2P5ACH9</accession>
<evidence type="ECO:0000256" key="2">
    <source>
        <dbReference type="SAM" id="MobiDB-lite"/>
    </source>
</evidence>
<comment type="caution">
    <text evidence="5">The sequence shown here is derived from an EMBL/GenBank/DDBJ whole genome shotgun (WGS) entry which is preliminary data.</text>
</comment>
<dbReference type="GO" id="GO:0003676">
    <property type="term" value="F:nucleic acid binding"/>
    <property type="evidence" value="ECO:0007669"/>
    <property type="project" value="InterPro"/>
</dbReference>
<dbReference type="SUPFAM" id="SSF57756">
    <property type="entry name" value="Retrovirus zinc finger-like domains"/>
    <property type="match status" value="1"/>
</dbReference>
<keyword evidence="1" id="KW-0479">Metal-binding</keyword>
<evidence type="ECO:0000313" key="6">
    <source>
        <dbReference type="Proteomes" id="UP000237105"/>
    </source>
</evidence>
<keyword evidence="1" id="KW-0863">Zinc-finger</keyword>
<reference evidence="6" key="1">
    <citation type="submission" date="2016-06" db="EMBL/GenBank/DDBJ databases">
        <title>Parallel loss of symbiosis genes in relatives of nitrogen-fixing non-legume Parasponia.</title>
        <authorList>
            <person name="Van Velzen R."/>
            <person name="Holmer R."/>
            <person name="Bu F."/>
            <person name="Rutten L."/>
            <person name="Van Zeijl A."/>
            <person name="Liu W."/>
            <person name="Santuari L."/>
            <person name="Cao Q."/>
            <person name="Sharma T."/>
            <person name="Shen D."/>
            <person name="Roswanjaya Y."/>
            <person name="Wardhani T."/>
            <person name="Kalhor M.S."/>
            <person name="Jansen J."/>
            <person name="Van den Hoogen J."/>
            <person name="Gungor B."/>
            <person name="Hartog M."/>
            <person name="Hontelez J."/>
            <person name="Verver J."/>
            <person name="Yang W.-C."/>
            <person name="Schijlen E."/>
            <person name="Repin R."/>
            <person name="Schilthuizen M."/>
            <person name="Schranz E."/>
            <person name="Heidstra R."/>
            <person name="Miyata K."/>
            <person name="Fedorova E."/>
            <person name="Kohlen W."/>
            <person name="Bisseling T."/>
            <person name="Smit S."/>
            <person name="Geurts R."/>
        </authorList>
    </citation>
    <scope>NUCLEOTIDE SEQUENCE [LARGE SCALE GENOMIC DNA]</scope>
    <source>
        <strain evidence="6">cv. WU1-14</strain>
    </source>
</reference>
<dbReference type="AlphaFoldDB" id="A0A2P5ACH9"/>
<keyword evidence="6" id="KW-1185">Reference proteome</keyword>
<dbReference type="PROSITE" id="PS50158">
    <property type="entry name" value="ZF_CCHC"/>
    <property type="match status" value="1"/>
</dbReference>
<gene>
    <name evidence="5" type="ORF">PanWU01x14_346150</name>
</gene>
<name>A0A2P5ACH9_PARAD</name>
<feature type="compositionally biased region" description="Gly residues" evidence="2">
    <location>
        <begin position="22"/>
        <end position="31"/>
    </location>
</feature>